<proteinExistence type="predicted"/>
<dbReference type="AlphaFoldDB" id="A0ABD0VAT0"/>
<protein>
    <submittedName>
        <fullName evidence="1">Uncharacterized protein</fullName>
    </submittedName>
</protein>
<reference evidence="1 2" key="1">
    <citation type="journal article" date="2024" name="Plant Biotechnol. J.">
        <title>Dendrobium thyrsiflorum genome and its molecular insights into genes involved in important horticultural traits.</title>
        <authorList>
            <person name="Chen B."/>
            <person name="Wang J.Y."/>
            <person name="Zheng P.J."/>
            <person name="Li K.L."/>
            <person name="Liang Y.M."/>
            <person name="Chen X.F."/>
            <person name="Zhang C."/>
            <person name="Zhao X."/>
            <person name="He X."/>
            <person name="Zhang G.Q."/>
            <person name="Liu Z.J."/>
            <person name="Xu Q."/>
        </authorList>
    </citation>
    <scope>NUCLEOTIDE SEQUENCE [LARGE SCALE GENOMIC DNA]</scope>
    <source>
        <strain evidence="1">GZMU011</strain>
    </source>
</reference>
<keyword evidence="2" id="KW-1185">Reference proteome</keyword>
<accession>A0ABD0VAT0</accession>
<comment type="caution">
    <text evidence="1">The sequence shown here is derived from an EMBL/GenBank/DDBJ whole genome shotgun (WGS) entry which is preliminary data.</text>
</comment>
<organism evidence="1 2">
    <name type="scientific">Dendrobium thyrsiflorum</name>
    <name type="common">Pinecone-like raceme dendrobium</name>
    <name type="synonym">Orchid</name>
    <dbReference type="NCBI Taxonomy" id="117978"/>
    <lineage>
        <taxon>Eukaryota</taxon>
        <taxon>Viridiplantae</taxon>
        <taxon>Streptophyta</taxon>
        <taxon>Embryophyta</taxon>
        <taxon>Tracheophyta</taxon>
        <taxon>Spermatophyta</taxon>
        <taxon>Magnoliopsida</taxon>
        <taxon>Liliopsida</taxon>
        <taxon>Asparagales</taxon>
        <taxon>Orchidaceae</taxon>
        <taxon>Epidendroideae</taxon>
        <taxon>Malaxideae</taxon>
        <taxon>Dendrobiinae</taxon>
        <taxon>Dendrobium</taxon>
    </lineage>
</organism>
<evidence type="ECO:0000313" key="2">
    <source>
        <dbReference type="Proteomes" id="UP001552299"/>
    </source>
</evidence>
<dbReference type="EMBL" id="JANQDX010000006">
    <property type="protein sequence ID" value="KAL0922200.1"/>
    <property type="molecule type" value="Genomic_DNA"/>
</dbReference>
<evidence type="ECO:0000313" key="1">
    <source>
        <dbReference type="EMBL" id="KAL0922200.1"/>
    </source>
</evidence>
<dbReference type="Proteomes" id="UP001552299">
    <property type="component" value="Unassembled WGS sequence"/>
</dbReference>
<name>A0ABD0VAT0_DENTH</name>
<gene>
    <name evidence="1" type="ORF">M5K25_006169</name>
</gene>
<sequence length="157" mass="18011">MLPGFRSRWTRGSGLVWWRKRRPVAISAAMRNLCCQGIGGVLFRRKSRSSKLPFAMYSYTRQPYSGQAPRSSTILGCRMQLRTSTCRRKTVCIGSEYLNSNRGVIQKTFIHRTITTLTNLKILSKVFCSHFNLVYRVSSVPNSRRKSIHCLPLLCFS</sequence>